<dbReference type="CDD" id="cd22325">
    <property type="entry name" value="ERCC1_C-like"/>
    <property type="match status" value="1"/>
</dbReference>
<dbReference type="GO" id="GO:0000110">
    <property type="term" value="C:nucleotide-excision repair factor 1 complex"/>
    <property type="evidence" value="ECO:0000318"/>
    <property type="project" value="GO_Central"/>
</dbReference>
<dbReference type="GO" id="GO:0070522">
    <property type="term" value="C:ERCC4-ERCC1 complex"/>
    <property type="evidence" value="ECO:0000318"/>
    <property type="project" value="GO_Central"/>
</dbReference>
<evidence type="ECO:0000256" key="2">
    <source>
        <dbReference type="ARBA" id="ARBA00008283"/>
    </source>
</evidence>
<dbReference type="GO" id="GO:0006312">
    <property type="term" value="P:mitotic recombination"/>
    <property type="evidence" value="ECO:0000318"/>
    <property type="project" value="GO_Central"/>
</dbReference>
<dbReference type="GO" id="GO:0003684">
    <property type="term" value="F:damaged DNA binding"/>
    <property type="evidence" value="ECO:0000318"/>
    <property type="project" value="GO_Central"/>
</dbReference>
<dbReference type="NCBIfam" id="TIGR00597">
    <property type="entry name" value="rad10"/>
    <property type="match status" value="1"/>
</dbReference>
<dbReference type="AlphaFoldDB" id="A2DBF5"/>
<dbReference type="Gene3D" id="1.10.150.20">
    <property type="entry name" value="5' to 3' exonuclease, C-terminal subdomain"/>
    <property type="match status" value="1"/>
</dbReference>
<dbReference type="InterPro" id="IPR010994">
    <property type="entry name" value="RuvA_2-like"/>
</dbReference>
<evidence type="ECO:0000259" key="7">
    <source>
        <dbReference type="Pfam" id="PF03834"/>
    </source>
</evidence>
<dbReference type="Proteomes" id="UP000001542">
    <property type="component" value="Unassembled WGS sequence"/>
</dbReference>
<proteinExistence type="inferred from homology"/>
<evidence type="ECO:0000313" key="9">
    <source>
        <dbReference type="Proteomes" id="UP000001542"/>
    </source>
</evidence>
<keyword evidence="9" id="KW-1185">Reference proteome</keyword>
<dbReference type="eggNOG" id="KOG2841">
    <property type="taxonomic scope" value="Eukaryota"/>
</dbReference>
<evidence type="ECO:0000256" key="6">
    <source>
        <dbReference type="ARBA" id="ARBA00023242"/>
    </source>
</evidence>
<dbReference type="EMBL" id="DS113185">
    <property type="protein sequence ID" value="EAY22158.1"/>
    <property type="molecule type" value="Genomic_DNA"/>
</dbReference>
<gene>
    <name evidence="8" type="ORF">TVAG_093320</name>
</gene>
<dbReference type="PANTHER" id="PTHR12749:SF0">
    <property type="entry name" value="DNA EXCISION REPAIR PROTEIN ERCC-1"/>
    <property type="match status" value="1"/>
</dbReference>
<dbReference type="Gene3D" id="3.40.50.10130">
    <property type="match status" value="1"/>
</dbReference>
<dbReference type="InParanoid" id="A2DBF5"/>
<dbReference type="SUPFAM" id="SSF52980">
    <property type="entry name" value="Restriction endonuclease-like"/>
    <property type="match status" value="1"/>
</dbReference>
<dbReference type="Pfam" id="PF03834">
    <property type="entry name" value="Rad10"/>
    <property type="match status" value="1"/>
</dbReference>
<dbReference type="FunFam" id="3.40.50.10130:FF:000015">
    <property type="entry name" value="SsDNA endonuclease"/>
    <property type="match status" value="1"/>
</dbReference>
<dbReference type="SMR" id="A2DBF5"/>
<name>A2DBF5_TRIV3</name>
<evidence type="ECO:0000256" key="1">
    <source>
        <dbReference type="ARBA" id="ARBA00004123"/>
    </source>
</evidence>
<dbReference type="InterPro" id="IPR047260">
    <property type="entry name" value="ERCC1-like_central_dom"/>
</dbReference>
<dbReference type="KEGG" id="tva:5467688"/>
<keyword evidence="4" id="KW-0238">DNA-binding</keyword>
<dbReference type="InterPro" id="IPR011335">
    <property type="entry name" value="Restrct_endonuc-II-like"/>
</dbReference>
<dbReference type="VEuPathDB" id="TrichDB:TVAG_093320"/>
<evidence type="ECO:0000256" key="4">
    <source>
        <dbReference type="ARBA" id="ARBA00023125"/>
    </source>
</evidence>
<keyword evidence="5" id="KW-0234">DNA repair</keyword>
<dbReference type="STRING" id="5722.A2DBF5"/>
<dbReference type="GO" id="GO:0006302">
    <property type="term" value="P:double-strand break repair"/>
    <property type="evidence" value="ECO:0007669"/>
    <property type="project" value="UniProtKB-ARBA"/>
</dbReference>
<dbReference type="RefSeq" id="XP_001583144.1">
    <property type="nucleotide sequence ID" value="XM_001583094.1"/>
</dbReference>
<reference evidence="8" key="2">
    <citation type="journal article" date="2007" name="Science">
        <title>Draft genome sequence of the sexually transmitted pathogen Trichomonas vaginalis.</title>
        <authorList>
            <person name="Carlton J.M."/>
            <person name="Hirt R.P."/>
            <person name="Silva J.C."/>
            <person name="Delcher A.L."/>
            <person name="Schatz M."/>
            <person name="Zhao Q."/>
            <person name="Wortman J.R."/>
            <person name="Bidwell S.L."/>
            <person name="Alsmark U.C.M."/>
            <person name="Besteiro S."/>
            <person name="Sicheritz-Ponten T."/>
            <person name="Noel C.J."/>
            <person name="Dacks J.B."/>
            <person name="Foster P.G."/>
            <person name="Simillion C."/>
            <person name="Van de Peer Y."/>
            <person name="Miranda-Saavedra D."/>
            <person name="Barton G.J."/>
            <person name="Westrop G.D."/>
            <person name="Mueller S."/>
            <person name="Dessi D."/>
            <person name="Fiori P.L."/>
            <person name="Ren Q."/>
            <person name="Paulsen I."/>
            <person name="Zhang H."/>
            <person name="Bastida-Corcuera F.D."/>
            <person name="Simoes-Barbosa A."/>
            <person name="Brown M.T."/>
            <person name="Hayes R.D."/>
            <person name="Mukherjee M."/>
            <person name="Okumura C.Y."/>
            <person name="Schneider R."/>
            <person name="Smith A.J."/>
            <person name="Vanacova S."/>
            <person name="Villalvazo M."/>
            <person name="Haas B.J."/>
            <person name="Pertea M."/>
            <person name="Feldblyum T.V."/>
            <person name="Utterback T.R."/>
            <person name="Shu C.L."/>
            <person name="Osoegawa K."/>
            <person name="de Jong P.J."/>
            <person name="Hrdy I."/>
            <person name="Horvathova L."/>
            <person name="Zubacova Z."/>
            <person name="Dolezal P."/>
            <person name="Malik S.B."/>
            <person name="Logsdon J.M. Jr."/>
            <person name="Henze K."/>
            <person name="Gupta A."/>
            <person name="Wang C.C."/>
            <person name="Dunne R.L."/>
            <person name="Upcroft J.A."/>
            <person name="Upcroft P."/>
            <person name="White O."/>
            <person name="Salzberg S.L."/>
            <person name="Tang P."/>
            <person name="Chiu C.-H."/>
            <person name="Lee Y.-S."/>
            <person name="Embley T.M."/>
            <person name="Coombs G.H."/>
            <person name="Mottram J.C."/>
            <person name="Tachezy J."/>
            <person name="Fraser-Liggett C.M."/>
            <person name="Johnson P.J."/>
        </authorList>
    </citation>
    <scope>NUCLEOTIDE SEQUENCE [LARGE SCALE GENOMIC DNA]</scope>
    <source>
        <strain evidence="8">G3</strain>
    </source>
</reference>
<keyword evidence="3" id="KW-0227">DNA damage</keyword>
<keyword evidence="6" id="KW-0539">Nucleus</keyword>
<feature type="domain" description="ERCC1-like central" evidence="7">
    <location>
        <begin position="5"/>
        <end position="116"/>
    </location>
</feature>
<dbReference type="PANTHER" id="PTHR12749">
    <property type="entry name" value="EXCISION REPAIR CROSS-COMPLEMENTING 1 ERCC1"/>
    <property type="match status" value="1"/>
</dbReference>
<comment type="subcellular location">
    <subcellularLocation>
        <location evidence="1">Nucleus</location>
    </subcellularLocation>
</comment>
<protein>
    <submittedName>
        <fullName evidence="8">DNA repair protein rad10 containing protein</fullName>
    </submittedName>
</protein>
<dbReference type="OrthoDB" id="10262814at2759"/>
<evidence type="ECO:0000313" key="8">
    <source>
        <dbReference type="EMBL" id="EAY22158.1"/>
    </source>
</evidence>
<dbReference type="FunCoup" id="A2DBF5">
    <property type="interactions" value="76"/>
</dbReference>
<dbReference type="GO" id="GO:0070914">
    <property type="term" value="P:UV-damage excision repair"/>
    <property type="evidence" value="ECO:0000318"/>
    <property type="project" value="GO_Central"/>
</dbReference>
<dbReference type="InterPro" id="IPR004579">
    <property type="entry name" value="ERCC1/RAD10/SWI10"/>
</dbReference>
<evidence type="ECO:0000256" key="5">
    <source>
        <dbReference type="ARBA" id="ARBA00023204"/>
    </source>
</evidence>
<organism evidence="8 9">
    <name type="scientific">Trichomonas vaginalis (strain ATCC PRA-98 / G3)</name>
    <dbReference type="NCBI Taxonomy" id="412133"/>
    <lineage>
        <taxon>Eukaryota</taxon>
        <taxon>Metamonada</taxon>
        <taxon>Parabasalia</taxon>
        <taxon>Trichomonadida</taxon>
        <taxon>Trichomonadidae</taxon>
        <taxon>Trichomonas</taxon>
    </lineage>
</organism>
<sequence>MKIPIVISNRQKDNPMIELLKGIPCNWIEDDCADYIVGSDIGVLFLSLKFHRQYPRYLEERVKKFQGNFKSRVLLTLVDVEDPDLAISKLTRTAQGSYMTLVLAFKYDEVARWLISMYNTQDAISDELKASNETPFETGVNCLHALGLSRREAEELLTTYGSIYKCLTTSKEEIMKTTSLSAKKVDMIYEAIRSQF</sequence>
<dbReference type="SUPFAM" id="SSF47781">
    <property type="entry name" value="RuvA domain 2-like"/>
    <property type="match status" value="1"/>
</dbReference>
<reference evidence="8" key="1">
    <citation type="submission" date="2006-10" db="EMBL/GenBank/DDBJ databases">
        <authorList>
            <person name="Amadeo P."/>
            <person name="Zhao Q."/>
            <person name="Wortman J."/>
            <person name="Fraser-Liggett C."/>
            <person name="Carlton J."/>
        </authorList>
    </citation>
    <scope>NUCLEOTIDE SEQUENCE</scope>
    <source>
        <strain evidence="8">G3</strain>
    </source>
</reference>
<dbReference type="OMA" id="PHCVLVH"/>
<evidence type="ECO:0000256" key="3">
    <source>
        <dbReference type="ARBA" id="ARBA00022763"/>
    </source>
</evidence>
<dbReference type="VEuPathDB" id="TrichDB:TVAGG3_0382730"/>
<dbReference type="GO" id="GO:0003697">
    <property type="term" value="F:single-stranded DNA binding"/>
    <property type="evidence" value="ECO:0000318"/>
    <property type="project" value="GO_Central"/>
</dbReference>
<accession>A2DBF5</accession>
<comment type="similarity">
    <text evidence="2">Belongs to the ERCC1/RAD10/SWI10 family.</text>
</comment>